<accession>A0A1T1AVX8</accession>
<dbReference type="CDD" id="cd00009">
    <property type="entry name" value="AAA"/>
    <property type="match status" value="1"/>
</dbReference>
<dbReference type="Pfam" id="PF10431">
    <property type="entry name" value="ClpB_D2-small"/>
    <property type="match status" value="1"/>
</dbReference>
<dbReference type="Pfam" id="PF07724">
    <property type="entry name" value="AAA_2"/>
    <property type="match status" value="1"/>
</dbReference>
<evidence type="ECO:0000313" key="14">
    <source>
        <dbReference type="EMBL" id="OOV08207.1"/>
    </source>
</evidence>
<evidence type="ECO:0000256" key="5">
    <source>
        <dbReference type="ARBA" id="ARBA00022840"/>
    </source>
</evidence>
<evidence type="ECO:0000313" key="15">
    <source>
        <dbReference type="Proteomes" id="UP000190750"/>
    </source>
</evidence>
<dbReference type="AlphaFoldDB" id="A0A1T1AVX8"/>
<evidence type="ECO:0000256" key="3">
    <source>
        <dbReference type="ARBA" id="ARBA00022737"/>
    </source>
</evidence>
<dbReference type="PRINTS" id="PR00300">
    <property type="entry name" value="CLPPROTEASEA"/>
</dbReference>
<dbReference type="PANTHER" id="PTHR11638">
    <property type="entry name" value="ATP-DEPENDENT CLP PROTEASE"/>
    <property type="match status" value="1"/>
</dbReference>
<reference evidence="14 15" key="1">
    <citation type="submission" date="2017-01" db="EMBL/GenBank/DDBJ databases">
        <title>Genome sequencing of Rhodoferax fermentans JCM 7819.</title>
        <authorList>
            <person name="Kim Y.J."/>
            <person name="Farh M.E.-A."/>
            <person name="Yang D.-C."/>
        </authorList>
    </citation>
    <scope>NUCLEOTIDE SEQUENCE [LARGE SCALE GENOMIC DNA]</scope>
    <source>
        <strain evidence="14 15">JCM 7819</strain>
    </source>
</reference>
<sequence length="871" mass="95592">MRIEKFTTKFQEALADAQSLALANDHAYIEPAHLLVAMIKQDDGPKALLQRAGVNVPGLLAGAELAVKRLPQVTGQDQVQGGPELGKILQATEKEAIKRNDQFVASELFLLALSDAKSTLGDLARSNGLTRKSLETAIDTVRGGQNVDSADAEDQRESLKKYCIDLTERARAGKLDPVIGRDDEIRRAIQVLQRRTKNNPVLIGEPGVGKTAIVEGLAQRIVAGEVPDSLKGKRVLSLDMASLLAGAKFRGEFEERLKNVLKDLAKDEGQTIVFIDELHTMVGAGKAEGAMDAGNMLKPALARGELHCVGATTLDEYRKYIEKDAALERRFQKIIVGEPTVEATIAILRGLKERYEVHHGVQITDPAIVAAAELSHRYITDRFLPDKAIDLIDEAASKIKIELDSKPEVMDKKDRRLIQLQIEREAVKREKDEASQKRLELINEEITALQKEIADLDELWKAEKAQAQGSKTIMQEVEKVRVQIKALTDKGDFNKAGELQYGKLPDLEKKLKSAQDKEAGKAQSAKDGGGAQLLRTMVGAEEIAEVVSRATGIPVSKMMQGERDKLLQMETKLHQRVIGQDEAIGAVANAIRRSRSGLSDPNRPTGSFLFLGPTGVGKTELCKALAGFLFDSEDHLIRVDMSEFMEKHSVARLIGAPPGYVGYEEGGYLTEAVRRKPYSVLLLDEVEKAHPDVFNVLLQVLDDGRLTDGQGRTVDFKNTVIVMTSNIGSQMIQAMVGQPYEDVKDAVTDELKNHFRPEFLNRIDETVVFHSLDAQHIADIAKIQLAVLTARLAHMELGLQVSDAAVAELAKVGFDPVFGARPLKRAIQQRIENPLSKLLLEGKFLPKATIHVDVDPIRAPGQFSFASEAAA</sequence>
<feature type="coiled-coil region" evidence="12">
    <location>
        <begin position="410"/>
        <end position="459"/>
    </location>
</feature>
<keyword evidence="12" id="KW-0346">Stress response</keyword>
<dbReference type="PROSITE" id="PS51903">
    <property type="entry name" value="CLP_R"/>
    <property type="match status" value="1"/>
</dbReference>
<dbReference type="InterPro" id="IPR018368">
    <property type="entry name" value="ClpA/B_CS1"/>
</dbReference>
<evidence type="ECO:0000256" key="10">
    <source>
        <dbReference type="PROSITE-ProRule" id="PRU01251"/>
    </source>
</evidence>
<comment type="subcellular location">
    <subcellularLocation>
        <location evidence="12">Cytoplasm</location>
    </subcellularLocation>
</comment>
<dbReference type="Pfam" id="PF00004">
    <property type="entry name" value="AAA"/>
    <property type="match status" value="1"/>
</dbReference>
<dbReference type="SMART" id="SM01086">
    <property type="entry name" value="ClpB_D2-small"/>
    <property type="match status" value="1"/>
</dbReference>
<dbReference type="Gene3D" id="1.10.1780.10">
    <property type="entry name" value="Clp, N-terminal domain"/>
    <property type="match status" value="1"/>
</dbReference>
<dbReference type="Proteomes" id="UP000190750">
    <property type="component" value="Unassembled WGS sequence"/>
</dbReference>
<dbReference type="GO" id="GO:0005737">
    <property type="term" value="C:cytoplasm"/>
    <property type="evidence" value="ECO:0007669"/>
    <property type="project" value="UniProtKB-SubCell"/>
</dbReference>
<evidence type="ECO:0000256" key="7">
    <source>
        <dbReference type="ARBA" id="ARBA00023186"/>
    </source>
</evidence>
<comment type="function">
    <text evidence="8">Part of a stress-induced multi-chaperone system, it is involved in the recovery of the cell from heat-induced damage, in cooperation with DnaK, DnaJ and GrpE. Acts before DnaK, in the processing of protein aggregates. Protein binding stimulates the ATPase activity; ATP hydrolysis unfolds the denatured protein aggregates, which probably helps expose new hydrophobic binding sites on the surface of ClpB-bound aggregates, contributing to the solubilization and refolding of denatured protein aggregates by DnaK.</text>
</comment>
<dbReference type="GO" id="GO:0034605">
    <property type="term" value="P:cellular response to heat"/>
    <property type="evidence" value="ECO:0007669"/>
    <property type="project" value="TreeGrafter"/>
</dbReference>
<keyword evidence="4 11" id="KW-0547">Nucleotide-binding</keyword>
<dbReference type="CDD" id="cd19499">
    <property type="entry name" value="RecA-like_ClpB_Hsp104-like"/>
    <property type="match status" value="1"/>
</dbReference>
<evidence type="ECO:0000256" key="2">
    <source>
        <dbReference type="ARBA" id="ARBA00017574"/>
    </source>
</evidence>
<dbReference type="SMART" id="SM00382">
    <property type="entry name" value="AAA"/>
    <property type="match status" value="2"/>
</dbReference>
<dbReference type="RefSeq" id="WP_078366077.1">
    <property type="nucleotide sequence ID" value="NZ_MTJN01000002.1"/>
</dbReference>
<dbReference type="Gene3D" id="1.10.8.60">
    <property type="match status" value="1"/>
</dbReference>
<protein>
    <recommendedName>
        <fullName evidence="2 12">Chaperone protein ClpB</fullName>
    </recommendedName>
</protein>
<dbReference type="InterPro" id="IPR017730">
    <property type="entry name" value="Chaperonin_ClpB"/>
</dbReference>
<dbReference type="InterPro" id="IPR041546">
    <property type="entry name" value="ClpA/ClpB_AAA_lid"/>
</dbReference>
<evidence type="ECO:0000256" key="8">
    <source>
        <dbReference type="ARBA" id="ARBA00025613"/>
    </source>
</evidence>
<dbReference type="Pfam" id="PF17871">
    <property type="entry name" value="AAA_lid_9"/>
    <property type="match status" value="1"/>
</dbReference>
<dbReference type="PANTHER" id="PTHR11638:SF18">
    <property type="entry name" value="HEAT SHOCK PROTEIN 104"/>
    <property type="match status" value="1"/>
</dbReference>
<dbReference type="GO" id="GO:0016887">
    <property type="term" value="F:ATP hydrolysis activity"/>
    <property type="evidence" value="ECO:0007669"/>
    <property type="project" value="InterPro"/>
</dbReference>
<dbReference type="InterPro" id="IPR027417">
    <property type="entry name" value="P-loop_NTPase"/>
</dbReference>
<comment type="caution">
    <text evidence="14">The sequence shown here is derived from an EMBL/GenBank/DDBJ whole genome shotgun (WGS) entry which is preliminary data.</text>
</comment>
<keyword evidence="7 11" id="KW-0143">Chaperone</keyword>
<dbReference type="PROSITE" id="PS00871">
    <property type="entry name" value="CLPAB_2"/>
    <property type="match status" value="1"/>
</dbReference>
<dbReference type="InterPro" id="IPR050130">
    <property type="entry name" value="ClpA_ClpB"/>
</dbReference>
<keyword evidence="5 11" id="KW-0067">ATP-binding</keyword>
<feature type="domain" description="Clp R" evidence="13">
    <location>
        <begin position="3"/>
        <end position="144"/>
    </location>
</feature>
<dbReference type="FunFam" id="3.40.50.300:FF:000025">
    <property type="entry name" value="ATP-dependent Clp protease subunit"/>
    <property type="match status" value="1"/>
</dbReference>
<dbReference type="InterPro" id="IPR004176">
    <property type="entry name" value="Clp_R_N"/>
</dbReference>
<evidence type="ECO:0000256" key="12">
    <source>
        <dbReference type="RuleBase" id="RU362034"/>
    </source>
</evidence>
<dbReference type="STRING" id="28066.RF819_17105"/>
<name>A0A1T1AVX8_RHOFE</name>
<dbReference type="SUPFAM" id="SSF52540">
    <property type="entry name" value="P-loop containing nucleoside triphosphate hydrolases"/>
    <property type="match status" value="2"/>
</dbReference>
<gene>
    <name evidence="12" type="primary">clpB</name>
    <name evidence="14" type="ORF">RF819_17105</name>
</gene>
<dbReference type="InterPro" id="IPR003593">
    <property type="entry name" value="AAA+_ATPase"/>
</dbReference>
<comment type="similarity">
    <text evidence="1 11">Belongs to the ClpA/ClpB family.</text>
</comment>
<keyword evidence="15" id="KW-1185">Reference proteome</keyword>
<keyword evidence="12" id="KW-0963">Cytoplasm</keyword>
<dbReference type="EMBL" id="MTJN01000002">
    <property type="protein sequence ID" value="OOV08207.1"/>
    <property type="molecule type" value="Genomic_DNA"/>
</dbReference>
<comment type="subunit">
    <text evidence="12">Homohexamer; The oligomerization is ATP-dependent.</text>
</comment>
<evidence type="ECO:0000256" key="4">
    <source>
        <dbReference type="ARBA" id="ARBA00022741"/>
    </source>
</evidence>
<dbReference type="OrthoDB" id="9803641at2"/>
<organism evidence="14 15">
    <name type="scientific">Rhodoferax fermentans</name>
    <dbReference type="NCBI Taxonomy" id="28066"/>
    <lineage>
        <taxon>Bacteria</taxon>
        <taxon>Pseudomonadati</taxon>
        <taxon>Pseudomonadota</taxon>
        <taxon>Betaproteobacteria</taxon>
        <taxon>Burkholderiales</taxon>
        <taxon>Comamonadaceae</taxon>
        <taxon>Rhodoferax</taxon>
    </lineage>
</organism>
<dbReference type="PROSITE" id="PS00870">
    <property type="entry name" value="CLPAB_1"/>
    <property type="match status" value="1"/>
</dbReference>
<proteinExistence type="inferred from homology"/>
<dbReference type="GO" id="GO:0042026">
    <property type="term" value="P:protein refolding"/>
    <property type="evidence" value="ECO:0007669"/>
    <property type="project" value="UniProtKB-UniRule"/>
</dbReference>
<evidence type="ECO:0000256" key="1">
    <source>
        <dbReference type="ARBA" id="ARBA00008675"/>
    </source>
</evidence>
<dbReference type="Gene3D" id="3.40.50.300">
    <property type="entry name" value="P-loop containing nucleotide triphosphate hydrolases"/>
    <property type="match status" value="3"/>
</dbReference>
<dbReference type="InterPro" id="IPR028299">
    <property type="entry name" value="ClpA/B_CS2"/>
</dbReference>
<dbReference type="InterPro" id="IPR001270">
    <property type="entry name" value="ClpA/B"/>
</dbReference>
<dbReference type="SUPFAM" id="SSF81923">
    <property type="entry name" value="Double Clp-N motif"/>
    <property type="match status" value="1"/>
</dbReference>
<dbReference type="InterPro" id="IPR036628">
    <property type="entry name" value="Clp_N_dom_sf"/>
</dbReference>
<dbReference type="NCBIfam" id="TIGR03346">
    <property type="entry name" value="chaperone_ClpB"/>
    <property type="match status" value="1"/>
</dbReference>
<dbReference type="GO" id="GO:0005524">
    <property type="term" value="F:ATP binding"/>
    <property type="evidence" value="ECO:0007669"/>
    <property type="project" value="UniProtKB-UniRule"/>
</dbReference>
<dbReference type="InterPro" id="IPR019489">
    <property type="entry name" value="Clp_ATPase_C"/>
</dbReference>
<evidence type="ECO:0000256" key="9">
    <source>
        <dbReference type="ARBA" id="ARBA00026057"/>
    </source>
</evidence>
<dbReference type="FunFam" id="3.40.50.300:FF:000010">
    <property type="entry name" value="Chaperone clpB 1, putative"/>
    <property type="match status" value="1"/>
</dbReference>
<comment type="subunit">
    <text evidence="9">Homohexamer. The oligomerization is ATP-dependent.</text>
</comment>
<evidence type="ECO:0000256" key="11">
    <source>
        <dbReference type="RuleBase" id="RU004432"/>
    </source>
</evidence>
<dbReference type="InterPro" id="IPR003959">
    <property type="entry name" value="ATPase_AAA_core"/>
</dbReference>
<keyword evidence="6 12" id="KW-0175">Coiled coil</keyword>
<evidence type="ECO:0000259" key="13">
    <source>
        <dbReference type="PROSITE" id="PS51903"/>
    </source>
</evidence>
<dbReference type="Pfam" id="PF02861">
    <property type="entry name" value="Clp_N"/>
    <property type="match status" value="1"/>
</dbReference>
<evidence type="ECO:0000256" key="6">
    <source>
        <dbReference type="ARBA" id="ARBA00023054"/>
    </source>
</evidence>
<keyword evidence="3 10" id="KW-0677">Repeat</keyword>
<dbReference type="FunFam" id="3.40.50.300:FF:000120">
    <property type="entry name" value="ATP-dependent chaperone ClpB"/>
    <property type="match status" value="1"/>
</dbReference>